<accession>A0AA42CW09</accession>
<dbReference type="AlphaFoldDB" id="A0AA42CW09"/>
<sequence>MTANMQPVTQRVWLVYALFIAASFAGFFYCLILGQFNGDFFPQPVFAPIWTLFFVLIVCVLPHLLTYRLAGVLDKIRPRYVYEPAQGPLFALLLIGSLSHIAATLLYGVGIMDREVYTAPTAVAPFIQVLNRVDPFYLGVFFILATPKRPSSDLLAIVLMITIGFLRAGLGVFNYVFIALAVKYSVELMTIFRRAPWVAVAAGAALPLVISPLYELRNQLRGHSQFDLSMSEIIFGRFIGRLSAYSNVAFINQNGQSFDWAARALEPLFYVKQMLQPMLGSGIAPAMTPEKLLIAGTQSYEGYSSFMTGMPGNFIMAWSLSPGIAVLNLSLTIAMICAILWISRFLHGGAASAFGLSMLVYPLTSGVANEFSLLLMNTVILLAFSIAFGRRRVAAGVVARG</sequence>
<dbReference type="RefSeq" id="WP_265271216.1">
    <property type="nucleotide sequence ID" value="NZ_JANFAV010000020.1"/>
</dbReference>
<gene>
    <name evidence="2" type="primary">wzy</name>
    <name evidence="2" type="ORF">NEE01_21050</name>
</gene>
<dbReference type="NCBIfam" id="NF033860">
    <property type="entry name" value="Wzy_O6_O28"/>
    <property type="match status" value="1"/>
</dbReference>
<feature type="transmembrane region" description="Helical" evidence="1">
    <location>
        <begin position="12"/>
        <end position="34"/>
    </location>
</feature>
<feature type="transmembrane region" description="Helical" evidence="1">
    <location>
        <begin position="88"/>
        <end position="109"/>
    </location>
</feature>
<proteinExistence type="predicted"/>
<feature type="transmembrane region" description="Helical" evidence="1">
    <location>
        <begin position="371"/>
        <end position="389"/>
    </location>
</feature>
<feature type="transmembrane region" description="Helical" evidence="1">
    <location>
        <begin position="154"/>
        <end position="182"/>
    </location>
</feature>
<keyword evidence="3" id="KW-1185">Reference proteome</keyword>
<feature type="transmembrane region" description="Helical" evidence="1">
    <location>
        <begin position="46"/>
        <end position="67"/>
    </location>
</feature>
<dbReference type="EMBL" id="JANFAV010000020">
    <property type="protein sequence ID" value="MCW6537273.1"/>
    <property type="molecule type" value="Genomic_DNA"/>
</dbReference>
<keyword evidence="1" id="KW-1133">Transmembrane helix</keyword>
<name>A0AA42CW09_9SPHN</name>
<evidence type="ECO:0000256" key="1">
    <source>
        <dbReference type="SAM" id="Phobius"/>
    </source>
</evidence>
<feature type="transmembrane region" description="Helical" evidence="1">
    <location>
        <begin position="315"/>
        <end position="341"/>
    </location>
</feature>
<organism evidence="2 3">
    <name type="scientific">Sphingomonas lycopersici</name>
    <dbReference type="NCBI Taxonomy" id="2951807"/>
    <lineage>
        <taxon>Bacteria</taxon>
        <taxon>Pseudomonadati</taxon>
        <taxon>Pseudomonadota</taxon>
        <taxon>Alphaproteobacteria</taxon>
        <taxon>Sphingomonadales</taxon>
        <taxon>Sphingomonadaceae</taxon>
        <taxon>Sphingomonas</taxon>
    </lineage>
</organism>
<reference evidence="2" key="1">
    <citation type="submission" date="2022-06" db="EMBL/GenBank/DDBJ databases">
        <title>Sphingomonas sp. nov. isolated from rhizosphere soil of tomato.</title>
        <authorList>
            <person name="Dong H."/>
            <person name="Gao R."/>
        </authorList>
    </citation>
    <scope>NUCLEOTIDE SEQUENCE</scope>
    <source>
        <strain evidence="2">MMSM24</strain>
    </source>
</reference>
<keyword evidence="1" id="KW-0812">Transmembrane</keyword>
<evidence type="ECO:0000313" key="2">
    <source>
        <dbReference type="EMBL" id="MCW6537273.1"/>
    </source>
</evidence>
<protein>
    <submittedName>
        <fullName evidence="2">Oligosaccharide repeat unit polymerase</fullName>
    </submittedName>
</protein>
<dbReference type="Proteomes" id="UP001165565">
    <property type="component" value="Unassembled WGS sequence"/>
</dbReference>
<feature type="transmembrane region" description="Helical" evidence="1">
    <location>
        <begin position="194"/>
        <end position="214"/>
    </location>
</feature>
<keyword evidence="1" id="KW-0472">Membrane</keyword>
<comment type="caution">
    <text evidence="2">The sequence shown here is derived from an EMBL/GenBank/DDBJ whole genome shotgun (WGS) entry which is preliminary data.</text>
</comment>
<evidence type="ECO:0000313" key="3">
    <source>
        <dbReference type="Proteomes" id="UP001165565"/>
    </source>
</evidence>